<feature type="transmembrane region" description="Helical" evidence="1">
    <location>
        <begin position="6"/>
        <end position="31"/>
    </location>
</feature>
<evidence type="ECO:0000256" key="1">
    <source>
        <dbReference type="SAM" id="Phobius"/>
    </source>
</evidence>
<keyword evidence="1" id="KW-1133">Transmembrane helix</keyword>
<gene>
    <name evidence="2" type="ORF">BDQ12DRAFT_691611</name>
</gene>
<keyword evidence="1" id="KW-0472">Membrane</keyword>
<keyword evidence="1" id="KW-0812">Transmembrane</keyword>
<name>A0A5C3LJ18_9AGAR</name>
<protein>
    <submittedName>
        <fullName evidence="2">Uncharacterized protein</fullName>
    </submittedName>
</protein>
<proteinExistence type="predicted"/>
<dbReference type="EMBL" id="ML213655">
    <property type="protein sequence ID" value="TFK33099.1"/>
    <property type="molecule type" value="Genomic_DNA"/>
</dbReference>
<accession>A0A5C3LJ18</accession>
<organism evidence="2 3">
    <name type="scientific">Crucibulum laeve</name>
    <dbReference type="NCBI Taxonomy" id="68775"/>
    <lineage>
        <taxon>Eukaryota</taxon>
        <taxon>Fungi</taxon>
        <taxon>Dikarya</taxon>
        <taxon>Basidiomycota</taxon>
        <taxon>Agaricomycotina</taxon>
        <taxon>Agaricomycetes</taxon>
        <taxon>Agaricomycetidae</taxon>
        <taxon>Agaricales</taxon>
        <taxon>Agaricineae</taxon>
        <taxon>Nidulariaceae</taxon>
        <taxon>Crucibulum</taxon>
    </lineage>
</organism>
<sequence length="67" mass="7426">MSVLNILLRCGIFGGLFLVIFVILILCRCIIILHQWPADEGMMLVANGLSKIFFLAVLSSESALFKL</sequence>
<dbReference type="AlphaFoldDB" id="A0A5C3LJ18"/>
<dbReference type="Proteomes" id="UP000308652">
    <property type="component" value="Unassembled WGS sequence"/>
</dbReference>
<evidence type="ECO:0000313" key="2">
    <source>
        <dbReference type="EMBL" id="TFK33099.1"/>
    </source>
</evidence>
<evidence type="ECO:0000313" key="3">
    <source>
        <dbReference type="Proteomes" id="UP000308652"/>
    </source>
</evidence>
<keyword evidence="3" id="KW-1185">Reference proteome</keyword>
<reference evidence="2 3" key="1">
    <citation type="journal article" date="2019" name="Nat. Ecol. Evol.">
        <title>Megaphylogeny resolves global patterns of mushroom evolution.</title>
        <authorList>
            <person name="Varga T."/>
            <person name="Krizsan K."/>
            <person name="Foldi C."/>
            <person name="Dima B."/>
            <person name="Sanchez-Garcia M."/>
            <person name="Sanchez-Ramirez S."/>
            <person name="Szollosi G.J."/>
            <person name="Szarkandi J.G."/>
            <person name="Papp V."/>
            <person name="Albert L."/>
            <person name="Andreopoulos W."/>
            <person name="Angelini C."/>
            <person name="Antonin V."/>
            <person name="Barry K.W."/>
            <person name="Bougher N.L."/>
            <person name="Buchanan P."/>
            <person name="Buyck B."/>
            <person name="Bense V."/>
            <person name="Catcheside P."/>
            <person name="Chovatia M."/>
            <person name="Cooper J."/>
            <person name="Damon W."/>
            <person name="Desjardin D."/>
            <person name="Finy P."/>
            <person name="Geml J."/>
            <person name="Haridas S."/>
            <person name="Hughes K."/>
            <person name="Justo A."/>
            <person name="Karasinski D."/>
            <person name="Kautmanova I."/>
            <person name="Kiss B."/>
            <person name="Kocsube S."/>
            <person name="Kotiranta H."/>
            <person name="LaButti K.M."/>
            <person name="Lechner B.E."/>
            <person name="Liimatainen K."/>
            <person name="Lipzen A."/>
            <person name="Lukacs Z."/>
            <person name="Mihaltcheva S."/>
            <person name="Morgado L.N."/>
            <person name="Niskanen T."/>
            <person name="Noordeloos M.E."/>
            <person name="Ohm R.A."/>
            <person name="Ortiz-Santana B."/>
            <person name="Ovrebo C."/>
            <person name="Racz N."/>
            <person name="Riley R."/>
            <person name="Savchenko A."/>
            <person name="Shiryaev A."/>
            <person name="Soop K."/>
            <person name="Spirin V."/>
            <person name="Szebenyi C."/>
            <person name="Tomsovsky M."/>
            <person name="Tulloss R.E."/>
            <person name="Uehling J."/>
            <person name="Grigoriev I.V."/>
            <person name="Vagvolgyi C."/>
            <person name="Papp T."/>
            <person name="Martin F.M."/>
            <person name="Miettinen O."/>
            <person name="Hibbett D.S."/>
            <person name="Nagy L.G."/>
        </authorList>
    </citation>
    <scope>NUCLEOTIDE SEQUENCE [LARGE SCALE GENOMIC DNA]</scope>
    <source>
        <strain evidence="2 3">CBS 166.37</strain>
    </source>
</reference>